<reference evidence="1" key="1">
    <citation type="submission" date="2023-06" db="EMBL/GenBank/DDBJ databases">
        <authorList>
            <person name="Kurt Z."/>
        </authorList>
    </citation>
    <scope>NUCLEOTIDE SEQUENCE</scope>
</reference>
<dbReference type="AlphaFoldDB" id="A0AA86QEI1"/>
<dbReference type="EMBL" id="CAXDID020000055">
    <property type="protein sequence ID" value="CAL6007132.1"/>
    <property type="molecule type" value="Genomic_DNA"/>
</dbReference>
<protein>
    <submittedName>
        <fullName evidence="1">Uncharacterized protein</fullName>
    </submittedName>
</protein>
<gene>
    <name evidence="2" type="ORF">HINF_LOCUS20489</name>
    <name evidence="1" type="ORF">HINF_LOCUS39307</name>
</gene>
<reference evidence="2 3" key="2">
    <citation type="submission" date="2024-07" db="EMBL/GenBank/DDBJ databases">
        <authorList>
            <person name="Akdeniz Z."/>
        </authorList>
    </citation>
    <scope>NUCLEOTIDE SEQUENCE [LARGE SCALE GENOMIC DNA]</scope>
</reference>
<dbReference type="EMBL" id="CATOUU010000825">
    <property type="protein sequence ID" value="CAI9951662.1"/>
    <property type="molecule type" value="Genomic_DNA"/>
</dbReference>
<evidence type="ECO:0000313" key="2">
    <source>
        <dbReference type="EMBL" id="CAL6007132.1"/>
    </source>
</evidence>
<name>A0AA86QEI1_9EUKA</name>
<evidence type="ECO:0000313" key="1">
    <source>
        <dbReference type="EMBL" id="CAI9951662.1"/>
    </source>
</evidence>
<accession>A0AA86QEI1</accession>
<evidence type="ECO:0000313" key="3">
    <source>
        <dbReference type="Proteomes" id="UP001642409"/>
    </source>
</evidence>
<proteinExistence type="predicted"/>
<sequence length="389" mass="46438">MLLKQVPDHMRMLNAVTVIQRFIGHRNSQQQPDPQARKRLIKKFILNYEKENNEPIINISQELRNEAFRLYCAVLIQRTARAHHRRVLIQLRTYPIYKSAAKFIFSFYKSKRSSQNQFLKQKKCIRIQRLARAFLFKRKFAVLQNKIKSLSDPKQTNPLQLLKLLEPNNAELIKSFGEGFVVRFRLSDEQALNEAKNGFGKFKILGPIKQRFNPKIYFKIFLKQKVIDIAETAPRNYAAEMQTNTQDRRLWYVRFTNQPWKRLNGNALEAERYVAKPVITVKEVADLKKTKNLRWKNKMREEWLLEKMGVKNLETDQELLEWCQKIDYYQYENEWKYMATNTYEVRKLITESKYIDPQNTAIFHNDIENQHNSGLMDDFETEDGGFRID</sequence>
<dbReference type="Proteomes" id="UP001642409">
    <property type="component" value="Unassembled WGS sequence"/>
</dbReference>
<dbReference type="PROSITE" id="PS50096">
    <property type="entry name" value="IQ"/>
    <property type="match status" value="1"/>
</dbReference>
<organism evidence="1">
    <name type="scientific">Hexamita inflata</name>
    <dbReference type="NCBI Taxonomy" id="28002"/>
    <lineage>
        <taxon>Eukaryota</taxon>
        <taxon>Metamonada</taxon>
        <taxon>Diplomonadida</taxon>
        <taxon>Hexamitidae</taxon>
        <taxon>Hexamitinae</taxon>
        <taxon>Hexamita</taxon>
    </lineage>
</organism>
<keyword evidence="3" id="KW-1185">Reference proteome</keyword>
<dbReference type="PANTHER" id="PTHR33504">
    <property type="entry name" value="NADH DEHYDROGENASE (UBIQUINONE) 1 BETA SUBCOMPLEX, 4"/>
    <property type="match status" value="1"/>
</dbReference>
<comment type="caution">
    <text evidence="1">The sequence shown here is derived from an EMBL/GenBank/DDBJ whole genome shotgun (WGS) entry which is preliminary data.</text>
</comment>
<dbReference type="PANTHER" id="PTHR33504:SF2">
    <property type="entry name" value="PROTEIN MFI"/>
    <property type="match status" value="1"/>
</dbReference>